<keyword evidence="2" id="KW-1185">Reference proteome</keyword>
<gene>
    <name evidence="1" type="ordered locus">Alide2_2763</name>
</gene>
<dbReference type="InterPro" id="IPR049886">
    <property type="entry name" value="CFI_box_CTERM_dom"/>
</dbReference>
<accession>F4GGG0</accession>
<dbReference type="EMBL" id="CP002657">
    <property type="protein sequence ID" value="AEB85114.1"/>
    <property type="molecule type" value="Genomic_DNA"/>
</dbReference>
<reference evidence="1 2" key="1">
    <citation type="journal article" date="2011" name="J. Bacteriol.">
        <title>Genome Sequences of Alicycliphilus denitrificans Strains BC and K601T.</title>
        <authorList>
            <person name="Oosterkamp M.J."/>
            <person name="Veuskens T."/>
            <person name="Plugge C.M."/>
            <person name="Langenhoff A.A."/>
            <person name="Gerritse J."/>
            <person name="van Berkel W.J."/>
            <person name="Pieper D.H."/>
            <person name="Junca H."/>
            <person name="Goodwin L.A."/>
            <person name="Daligault H.E."/>
            <person name="Bruce D.C."/>
            <person name="Detter J.C."/>
            <person name="Tapia R."/>
            <person name="Han C.S."/>
            <person name="Land M.L."/>
            <person name="Hauser L.J."/>
            <person name="Smidt H."/>
            <person name="Stams A.J."/>
        </authorList>
    </citation>
    <scope>NUCLEOTIDE SEQUENCE [LARGE SCALE GENOMIC DNA]</scope>
    <source>
        <strain evidence="2">DSM 14773 / CIP 107495 / K601</strain>
    </source>
</reference>
<proteinExistence type="predicted"/>
<dbReference type="eggNOG" id="COG1404">
    <property type="taxonomic scope" value="Bacteria"/>
</dbReference>
<dbReference type="AlphaFoldDB" id="F4GGG0"/>
<organism evidence="1 2">
    <name type="scientific">Alicycliphilus denitrificans (strain DSM 14773 / CIP 107495 / K601)</name>
    <dbReference type="NCBI Taxonomy" id="596154"/>
    <lineage>
        <taxon>Bacteria</taxon>
        <taxon>Pseudomonadati</taxon>
        <taxon>Pseudomonadota</taxon>
        <taxon>Betaproteobacteria</taxon>
        <taxon>Burkholderiales</taxon>
        <taxon>Comamonadaceae</taxon>
        <taxon>Alicycliphilus</taxon>
    </lineage>
</organism>
<dbReference type="KEGG" id="adk:Alide2_2763"/>
<dbReference type="HOGENOM" id="CLU_146105_0_0_4"/>
<evidence type="ECO:0000313" key="2">
    <source>
        <dbReference type="Proteomes" id="UP000007938"/>
    </source>
</evidence>
<dbReference type="Proteomes" id="UP000007938">
    <property type="component" value="Chromosome"/>
</dbReference>
<reference evidence="1 2" key="2">
    <citation type="submission" date="2011-04" db="EMBL/GenBank/DDBJ databases">
        <title>Complete sequence of chromosome of Alicycliphilus denitrificans K601.</title>
        <authorList>
            <consortium name="US DOE Joint Genome Institute"/>
            <person name="Lucas S."/>
            <person name="Han J."/>
            <person name="Lapidus A."/>
            <person name="Cheng J.-F."/>
            <person name="Goodwin L."/>
            <person name="Pitluck S."/>
            <person name="Peters L."/>
            <person name="Zeytun A."/>
            <person name="Detter J.C."/>
            <person name="Han C."/>
            <person name="Tapia R."/>
            <person name="Land M."/>
            <person name="Hauser L."/>
            <person name="Kyrpides N."/>
            <person name="Ivanova N."/>
            <person name="Mikhailova N."/>
            <person name="Pagani I."/>
            <person name="Oosterkamp M."/>
            <person name="Pieper D."/>
            <person name="van Berkel W."/>
            <person name="Langenhoff A."/>
            <person name="Smidt H."/>
            <person name="Stams A."/>
            <person name="Woyke T."/>
        </authorList>
    </citation>
    <scope>NUCLEOTIDE SEQUENCE [LARGE SCALE GENOMIC DNA]</scope>
    <source>
        <strain evidence="2">DSM 14773 / CIP 107495 / K601</strain>
    </source>
</reference>
<sequence length="148" mass="16441">MPRQGMGRHGEVAAKDLAEMGFCEKRVQLAHLHGERATPKQRKAMARGQVAHQRYWEEGVAATADRRCFVATFVFGPDASETQVLRAYRDAVLLRQCWGRALVAAYYRVAPMGCRIMARSPGIVIGVRCVLRIVVAWCAKAMGDRGLP</sequence>
<protein>
    <submittedName>
        <fullName evidence="1">Uncharacterized protein</fullName>
    </submittedName>
</protein>
<dbReference type="NCBIfam" id="NF041770">
    <property type="entry name" value="CFI_box_CTERM"/>
    <property type="match status" value="1"/>
</dbReference>
<dbReference type="STRING" id="596154.Alide2_2763"/>
<evidence type="ECO:0000313" key="1">
    <source>
        <dbReference type="EMBL" id="AEB85114.1"/>
    </source>
</evidence>
<name>F4GGG0_ALIDK</name>